<dbReference type="EMBL" id="FPBD01000001">
    <property type="protein sequence ID" value="SFT50907.1"/>
    <property type="molecule type" value="Genomic_DNA"/>
</dbReference>
<keyword evidence="6" id="KW-0676">Redox-active center</keyword>
<dbReference type="Gene3D" id="3.40.30.10">
    <property type="entry name" value="Glutaredoxin"/>
    <property type="match status" value="1"/>
</dbReference>
<evidence type="ECO:0000256" key="7">
    <source>
        <dbReference type="SAM" id="Phobius"/>
    </source>
</evidence>
<dbReference type="Pfam" id="PF11412">
    <property type="entry name" value="DsbD_N"/>
    <property type="match status" value="1"/>
</dbReference>
<dbReference type="AlphaFoldDB" id="A0A1I6YKL6"/>
<evidence type="ECO:0000259" key="9">
    <source>
        <dbReference type="Pfam" id="PF02683"/>
    </source>
</evidence>
<evidence type="ECO:0000256" key="4">
    <source>
        <dbReference type="ARBA" id="ARBA00022989"/>
    </source>
</evidence>
<keyword evidence="4 7" id="KW-1133">Transmembrane helix</keyword>
<dbReference type="InterPro" id="IPR017937">
    <property type="entry name" value="Thioredoxin_CS"/>
</dbReference>
<keyword evidence="5 7" id="KW-0472">Membrane</keyword>
<evidence type="ECO:0000313" key="12">
    <source>
        <dbReference type="Proteomes" id="UP000183371"/>
    </source>
</evidence>
<dbReference type="InterPro" id="IPR036249">
    <property type="entry name" value="Thioredoxin-like_sf"/>
</dbReference>
<name>A0A1I6YKL6_9HYPH</name>
<dbReference type="InterPro" id="IPR028250">
    <property type="entry name" value="DsbDN"/>
</dbReference>
<dbReference type="RefSeq" id="WP_054783185.1">
    <property type="nucleotide sequence ID" value="NZ_FPBD01000001.1"/>
</dbReference>
<evidence type="ECO:0000256" key="6">
    <source>
        <dbReference type="ARBA" id="ARBA00023284"/>
    </source>
</evidence>
<feature type="transmembrane region" description="Helical" evidence="7">
    <location>
        <begin position="520"/>
        <end position="539"/>
    </location>
</feature>
<dbReference type="InterPro" id="IPR035671">
    <property type="entry name" value="DsbD_gamma"/>
</dbReference>
<feature type="transmembrane region" description="Helical" evidence="7">
    <location>
        <begin position="298"/>
        <end position="322"/>
    </location>
</feature>
<dbReference type="InterPro" id="IPR003834">
    <property type="entry name" value="Cyt_c_assmbl_TM_dom"/>
</dbReference>
<feature type="domain" description="Cytochrome C biogenesis protein transmembrane" evidence="9">
    <location>
        <begin position="300"/>
        <end position="514"/>
    </location>
</feature>
<dbReference type="PANTHER" id="PTHR32234:SF3">
    <property type="entry name" value="SUPPRESSION OF COPPER SENSITIVITY PROTEIN"/>
    <property type="match status" value="1"/>
</dbReference>
<feature type="transmembrane region" description="Helical" evidence="7">
    <location>
        <begin position="343"/>
        <end position="363"/>
    </location>
</feature>
<evidence type="ECO:0000256" key="3">
    <source>
        <dbReference type="ARBA" id="ARBA00022748"/>
    </source>
</evidence>
<organism evidence="11 12">
    <name type="scientific">Pseudovibrio denitrificans</name>
    <dbReference type="NCBI Taxonomy" id="258256"/>
    <lineage>
        <taxon>Bacteria</taxon>
        <taxon>Pseudomonadati</taxon>
        <taxon>Pseudomonadota</taxon>
        <taxon>Alphaproteobacteria</taxon>
        <taxon>Hyphomicrobiales</taxon>
        <taxon>Stappiaceae</taxon>
        <taxon>Pseudovibrio</taxon>
    </lineage>
</organism>
<feature type="transmembrane region" description="Helical" evidence="7">
    <location>
        <begin position="460"/>
        <end position="480"/>
    </location>
</feature>
<dbReference type="Pfam" id="PF02683">
    <property type="entry name" value="DsbD_TM"/>
    <property type="match status" value="1"/>
</dbReference>
<evidence type="ECO:0000256" key="2">
    <source>
        <dbReference type="ARBA" id="ARBA00022692"/>
    </source>
</evidence>
<protein>
    <submittedName>
        <fullName evidence="11">Suppressor for copper-sensitivity B</fullName>
    </submittedName>
</protein>
<dbReference type="GO" id="GO:0045454">
    <property type="term" value="P:cell redox homeostasis"/>
    <property type="evidence" value="ECO:0007669"/>
    <property type="project" value="TreeGrafter"/>
</dbReference>
<keyword evidence="12" id="KW-1185">Reference proteome</keyword>
<keyword evidence="3" id="KW-0201">Cytochrome c-type biogenesis</keyword>
<feature type="chain" id="PRO_5010220679" evidence="8">
    <location>
        <begin position="24"/>
        <end position="708"/>
    </location>
</feature>
<evidence type="ECO:0000259" key="10">
    <source>
        <dbReference type="Pfam" id="PF11412"/>
    </source>
</evidence>
<dbReference type="GO" id="GO:0016020">
    <property type="term" value="C:membrane"/>
    <property type="evidence" value="ECO:0007669"/>
    <property type="project" value="UniProtKB-SubCell"/>
</dbReference>
<evidence type="ECO:0000256" key="5">
    <source>
        <dbReference type="ARBA" id="ARBA00023136"/>
    </source>
</evidence>
<comment type="subcellular location">
    <subcellularLocation>
        <location evidence="1">Membrane</location>
        <topology evidence="1">Multi-pass membrane protein</topology>
    </subcellularLocation>
</comment>
<feature type="signal peptide" evidence="8">
    <location>
        <begin position="1"/>
        <end position="23"/>
    </location>
</feature>
<keyword evidence="8" id="KW-0732">Signal</keyword>
<keyword evidence="2 7" id="KW-0812">Transmembrane</keyword>
<evidence type="ECO:0000313" key="11">
    <source>
        <dbReference type="EMBL" id="SFT50907.1"/>
    </source>
</evidence>
<feature type="domain" description="Thiol:disulfide interchange protein DsbD N-terminal" evidence="10">
    <location>
        <begin position="50"/>
        <end position="154"/>
    </location>
</feature>
<feature type="transmembrane region" description="Helical" evidence="7">
    <location>
        <begin position="383"/>
        <end position="406"/>
    </location>
</feature>
<reference evidence="12" key="1">
    <citation type="submission" date="2016-10" db="EMBL/GenBank/DDBJ databases">
        <authorList>
            <person name="Varghese N."/>
            <person name="Submissions S."/>
        </authorList>
    </citation>
    <scope>NUCLEOTIDE SEQUENCE [LARGE SCALE GENOMIC DNA]</scope>
    <source>
        <strain evidence="12">DSM 17465</strain>
    </source>
</reference>
<dbReference type="Pfam" id="PF13899">
    <property type="entry name" value="Thioredoxin_7"/>
    <property type="match status" value="1"/>
</dbReference>
<feature type="transmembrane region" description="Helical" evidence="7">
    <location>
        <begin position="492"/>
        <end position="514"/>
    </location>
</feature>
<accession>A0A1I6YKL6</accession>
<sequence length="708" mass="75705">MLKFGHLIKAVIAAGLTIFVAHAAQAATSETVTKPAIKARLLTVQDGIAADTATLSAGVQLQLDKGWKTYWRSPGEVGTPPQFDWSTSENVANVRLEWPAPLRFTAFGIENFGYHGEVVFPLQIDLKEPGEPVSLSAQVSVLVCSDICVPQTLSLSLKLPKGSGLDRQSGELIAAFSRKVPLEDKQAGVETAKAYIDDKRTELIVDVTVEKPLNTPDIFPELGHGTALGKPDVRVSEAGRRVWARFPVLSFNEETFDRPRLTVTDGPERAFAVVPNVVATALVPPFSIEALAPGLNEMIWITILAFLGGLILNVMPCVLPVISIKLSSALKLGNQSTAQVRRGFLASALGVMAFVWGLALVLFVLQRMGIAVGWGLQFQNPIFLAGIIAVLIVFAGNLFGAFEIMLPADLQNWLSKKGEGTGYKADFLTGVFGAVLATPCSAPLLGTAVAFALAGGPIDIMLVFTSLGIGLATPYLIVAARPQLVKHLPKPGRWMLLLKLLLAVMLSGTVLWLLWIMFSLVGSLATVTVLVLALFLLVLLSSRGGALRLRILGSGLIVSLVLITPVALVQVPEATATSSSEIGWVEFDRGRIAQLVSQGQAVFVDVTAEWCLTCKANKALVLGREPVLSVLTADDVTAMRADWTRPDESISRYLSSFNRFGIPFNVVYGPNAPDGIVLSELLTSAQVIDALTTAGKTSSLSTRKQTAQ</sequence>
<dbReference type="Proteomes" id="UP000183371">
    <property type="component" value="Unassembled WGS sequence"/>
</dbReference>
<feature type="transmembrane region" description="Helical" evidence="7">
    <location>
        <begin position="427"/>
        <end position="454"/>
    </location>
</feature>
<evidence type="ECO:0000256" key="1">
    <source>
        <dbReference type="ARBA" id="ARBA00004141"/>
    </source>
</evidence>
<dbReference type="CDD" id="cd02953">
    <property type="entry name" value="DsbDgamma"/>
    <property type="match status" value="1"/>
</dbReference>
<proteinExistence type="predicted"/>
<dbReference type="GO" id="GO:0017004">
    <property type="term" value="P:cytochrome complex assembly"/>
    <property type="evidence" value="ECO:0007669"/>
    <property type="project" value="UniProtKB-KW"/>
</dbReference>
<dbReference type="GO" id="GO:0015035">
    <property type="term" value="F:protein-disulfide reductase activity"/>
    <property type="evidence" value="ECO:0007669"/>
    <property type="project" value="TreeGrafter"/>
</dbReference>
<feature type="transmembrane region" description="Helical" evidence="7">
    <location>
        <begin position="551"/>
        <end position="571"/>
    </location>
</feature>
<evidence type="ECO:0000256" key="8">
    <source>
        <dbReference type="SAM" id="SignalP"/>
    </source>
</evidence>
<dbReference type="SUPFAM" id="SSF52833">
    <property type="entry name" value="Thioredoxin-like"/>
    <property type="match status" value="1"/>
</dbReference>
<gene>
    <name evidence="11" type="ORF">SAMN05444141_101941</name>
</gene>
<dbReference type="PANTHER" id="PTHR32234">
    <property type="entry name" value="THIOL:DISULFIDE INTERCHANGE PROTEIN DSBD"/>
    <property type="match status" value="1"/>
</dbReference>
<dbReference type="PROSITE" id="PS00194">
    <property type="entry name" value="THIOREDOXIN_1"/>
    <property type="match status" value="1"/>
</dbReference>